<sequence length="139" mass="14581">MNEMLRRQRAAQATVDRFRGVPFAYGKNDCARLAAFALRQMGHKPGLAKAGSYSSALGAARALKRLGHDDLASALDALGLLRIPPIAALPSDLVMLPGVGAFGGAIAMAVGNGRVLGYHEDLGGADILEPIEFVGAWRI</sequence>
<dbReference type="Proteomes" id="UP000072867">
    <property type="component" value="Unassembled WGS sequence"/>
</dbReference>
<name>A0A147HYU9_9SPHN</name>
<accession>A0A147HYU9</accession>
<evidence type="ECO:0000313" key="2">
    <source>
        <dbReference type="EMBL" id="KTT70171.1"/>
    </source>
</evidence>
<evidence type="ECO:0000259" key="1">
    <source>
        <dbReference type="Pfam" id="PF22262"/>
    </source>
</evidence>
<dbReference type="AlphaFoldDB" id="A0A147HYU9"/>
<gene>
    <name evidence="2" type="ORF">NS319_08495</name>
</gene>
<protein>
    <recommendedName>
        <fullName evidence="1">DUF6950 domain-containing protein</fullName>
    </recommendedName>
</protein>
<dbReference type="RefSeq" id="WP_058733237.1">
    <property type="nucleotide sequence ID" value="NZ_LDTD01000056.1"/>
</dbReference>
<comment type="caution">
    <text evidence="2">The sequence shown here is derived from an EMBL/GenBank/DDBJ whole genome shotgun (WGS) entry which is preliminary data.</text>
</comment>
<dbReference type="Pfam" id="PF22262">
    <property type="entry name" value="DUF6950"/>
    <property type="match status" value="1"/>
</dbReference>
<organism evidence="2 3">
    <name type="scientific">Sphingomonas sanguinis</name>
    <dbReference type="NCBI Taxonomy" id="33051"/>
    <lineage>
        <taxon>Bacteria</taxon>
        <taxon>Pseudomonadati</taxon>
        <taxon>Pseudomonadota</taxon>
        <taxon>Alphaproteobacteria</taxon>
        <taxon>Sphingomonadales</taxon>
        <taxon>Sphingomonadaceae</taxon>
        <taxon>Sphingomonas</taxon>
    </lineage>
</organism>
<dbReference type="InterPro" id="IPR053802">
    <property type="entry name" value="DUF6950"/>
</dbReference>
<dbReference type="EMBL" id="LDTD01000056">
    <property type="protein sequence ID" value="KTT70171.1"/>
    <property type="molecule type" value="Genomic_DNA"/>
</dbReference>
<evidence type="ECO:0000313" key="3">
    <source>
        <dbReference type="Proteomes" id="UP000072867"/>
    </source>
</evidence>
<feature type="domain" description="DUF6950" evidence="1">
    <location>
        <begin position="8"/>
        <end position="139"/>
    </location>
</feature>
<dbReference type="PATRIC" id="fig|33051.3.peg.2835"/>
<proteinExistence type="predicted"/>
<reference evidence="2 3" key="1">
    <citation type="journal article" date="2016" name="Front. Microbiol.">
        <title>Genomic Resource of Rice Seed Associated Bacteria.</title>
        <authorList>
            <person name="Midha S."/>
            <person name="Bansal K."/>
            <person name="Sharma S."/>
            <person name="Kumar N."/>
            <person name="Patil P.P."/>
            <person name="Chaudhry V."/>
            <person name="Patil P.B."/>
        </authorList>
    </citation>
    <scope>NUCLEOTIDE SEQUENCE [LARGE SCALE GENOMIC DNA]</scope>
    <source>
        <strain evidence="2 3">NS319</strain>
    </source>
</reference>